<gene>
    <name evidence="1" type="ORF">MEDL_19904</name>
</gene>
<keyword evidence="2" id="KW-1185">Reference proteome</keyword>
<dbReference type="Proteomes" id="UP000683360">
    <property type="component" value="Unassembled WGS sequence"/>
</dbReference>
<sequence length="226" mass="25570">MKNLVKLRTQRKLEKLLAILLKLSQDYSDIHWKDVPDPSKFVEKYAVKKPYPGVVEDTRESNIFVQCSTSSFTLNAEKEKNLAHSGILIVQTNMKLCWWTKKERSSTLYGNTLLNGILALVFKDEEQTSSGRLVLKRKKDSLNKPVLNPVKTASIKECLILSPSCRAPSKGSEEESSGYGDSQPGVGIQPFDLPYWIKPPTGEGTGGKCLPRKDLLMWSPKYCWRY</sequence>
<protein>
    <submittedName>
        <fullName evidence="1">Uncharacterized protein</fullName>
    </submittedName>
</protein>
<dbReference type="AlphaFoldDB" id="A0A8S3RF04"/>
<comment type="caution">
    <text evidence="1">The sequence shown here is derived from an EMBL/GenBank/DDBJ whole genome shotgun (WGS) entry which is preliminary data.</text>
</comment>
<dbReference type="OrthoDB" id="6198961at2759"/>
<reference evidence="1" key="1">
    <citation type="submission" date="2021-03" db="EMBL/GenBank/DDBJ databases">
        <authorList>
            <person name="Bekaert M."/>
        </authorList>
    </citation>
    <scope>NUCLEOTIDE SEQUENCE</scope>
</reference>
<organism evidence="1 2">
    <name type="scientific">Mytilus edulis</name>
    <name type="common">Blue mussel</name>
    <dbReference type="NCBI Taxonomy" id="6550"/>
    <lineage>
        <taxon>Eukaryota</taxon>
        <taxon>Metazoa</taxon>
        <taxon>Spiralia</taxon>
        <taxon>Lophotrochozoa</taxon>
        <taxon>Mollusca</taxon>
        <taxon>Bivalvia</taxon>
        <taxon>Autobranchia</taxon>
        <taxon>Pteriomorphia</taxon>
        <taxon>Mytilida</taxon>
        <taxon>Mytiloidea</taxon>
        <taxon>Mytilidae</taxon>
        <taxon>Mytilinae</taxon>
        <taxon>Mytilus</taxon>
    </lineage>
</organism>
<name>A0A8S3RF04_MYTED</name>
<proteinExistence type="predicted"/>
<dbReference type="EMBL" id="CAJPWZ010001022">
    <property type="protein sequence ID" value="CAG2205342.1"/>
    <property type="molecule type" value="Genomic_DNA"/>
</dbReference>
<evidence type="ECO:0000313" key="2">
    <source>
        <dbReference type="Proteomes" id="UP000683360"/>
    </source>
</evidence>
<evidence type="ECO:0000313" key="1">
    <source>
        <dbReference type="EMBL" id="CAG2205342.1"/>
    </source>
</evidence>
<accession>A0A8S3RF04</accession>